<name>A0A1T4W004_9FIRM</name>
<keyword evidence="1" id="KW-1133">Transmembrane helix</keyword>
<evidence type="ECO:0000313" key="2">
    <source>
        <dbReference type="EMBL" id="SKA70051.1"/>
    </source>
</evidence>
<dbReference type="Proteomes" id="UP000190814">
    <property type="component" value="Unassembled WGS sequence"/>
</dbReference>
<gene>
    <name evidence="2" type="ORF">SAMN02745111_01971</name>
</gene>
<reference evidence="2 3" key="1">
    <citation type="submission" date="2017-02" db="EMBL/GenBank/DDBJ databases">
        <authorList>
            <person name="Peterson S.W."/>
        </authorList>
    </citation>
    <scope>NUCLEOTIDE SEQUENCE [LARGE SCALE GENOMIC DNA]</scope>
    <source>
        <strain evidence="2 3">ATCC 35992</strain>
    </source>
</reference>
<dbReference type="STRING" id="39495.SAMN02745111_01971"/>
<organism evidence="2 3">
    <name type="scientific">Eubacterium uniforme</name>
    <dbReference type="NCBI Taxonomy" id="39495"/>
    <lineage>
        <taxon>Bacteria</taxon>
        <taxon>Bacillati</taxon>
        <taxon>Bacillota</taxon>
        <taxon>Clostridia</taxon>
        <taxon>Eubacteriales</taxon>
        <taxon>Eubacteriaceae</taxon>
        <taxon>Eubacterium</taxon>
    </lineage>
</organism>
<keyword evidence="1" id="KW-0472">Membrane</keyword>
<proteinExistence type="predicted"/>
<protein>
    <submittedName>
        <fullName evidence="2">Uncharacterized protein</fullName>
    </submittedName>
</protein>
<accession>A0A1T4W004</accession>
<feature type="transmembrane region" description="Helical" evidence="1">
    <location>
        <begin position="122"/>
        <end position="140"/>
    </location>
</feature>
<dbReference type="EMBL" id="FUXZ01000012">
    <property type="protein sequence ID" value="SKA70051.1"/>
    <property type="molecule type" value="Genomic_DNA"/>
</dbReference>
<dbReference type="RefSeq" id="WP_078766810.1">
    <property type="nucleotide sequence ID" value="NZ_FUXZ01000012.1"/>
</dbReference>
<keyword evidence="3" id="KW-1185">Reference proteome</keyword>
<evidence type="ECO:0000313" key="3">
    <source>
        <dbReference type="Proteomes" id="UP000190814"/>
    </source>
</evidence>
<keyword evidence="1" id="KW-0812">Transmembrane</keyword>
<sequence length="219" mass="24732">MDEKLLDEILEENGVEGANATDEAISDLDVEFDEENNNVDINSLPPTLEGEYPDETISEIVNGSSSRYVNISDKYEDAKSTAGALTVFGVLGLSVMGLSMSGVLDKFIKLPFNPKENLLNCITMGGMFIVFTVIGIRYIFKAKEYEGMLGKEKSDYDKITEWLKTSVQKDIVPIEGSEEELYFKRSEVIKDKLMREFEDVDENLIEKLIDDNYDEIFSK</sequence>
<evidence type="ECO:0000256" key="1">
    <source>
        <dbReference type="SAM" id="Phobius"/>
    </source>
</evidence>
<dbReference type="AlphaFoldDB" id="A0A1T4W004"/>
<feature type="transmembrane region" description="Helical" evidence="1">
    <location>
        <begin position="82"/>
        <end position="102"/>
    </location>
</feature>
<dbReference type="OrthoDB" id="1739584at2"/>